<organism evidence="2 3">
    <name type="scientific">Gimibacter soli</name>
    <dbReference type="NCBI Taxonomy" id="3024400"/>
    <lineage>
        <taxon>Bacteria</taxon>
        <taxon>Pseudomonadati</taxon>
        <taxon>Pseudomonadota</taxon>
        <taxon>Alphaproteobacteria</taxon>
        <taxon>Kordiimonadales</taxon>
        <taxon>Temperatibacteraceae</taxon>
        <taxon>Gimibacter</taxon>
    </lineage>
</organism>
<evidence type="ECO:0000313" key="3">
    <source>
        <dbReference type="Proteomes" id="UP001217500"/>
    </source>
</evidence>
<dbReference type="Gene3D" id="3.40.50.360">
    <property type="match status" value="1"/>
</dbReference>
<feature type="domain" description="NADPH-dependent FMN reductase-like" evidence="1">
    <location>
        <begin position="5"/>
        <end position="150"/>
    </location>
</feature>
<dbReference type="AlphaFoldDB" id="A0AAE9XV25"/>
<proteinExistence type="predicted"/>
<dbReference type="Pfam" id="PF03358">
    <property type="entry name" value="FMN_red"/>
    <property type="match status" value="1"/>
</dbReference>
<reference evidence="2" key="1">
    <citation type="submission" date="2023-01" db="EMBL/GenBank/DDBJ databases">
        <title>The genome sequence of Kordiimonadaceae bacterium 6D33.</title>
        <authorList>
            <person name="Liu Y."/>
        </authorList>
    </citation>
    <scope>NUCLEOTIDE SEQUENCE</scope>
    <source>
        <strain evidence="2">6D33</strain>
    </source>
</reference>
<evidence type="ECO:0000313" key="2">
    <source>
        <dbReference type="EMBL" id="WCL53319.1"/>
    </source>
</evidence>
<dbReference type="GO" id="GO:0016491">
    <property type="term" value="F:oxidoreductase activity"/>
    <property type="evidence" value="ECO:0007669"/>
    <property type="project" value="InterPro"/>
</dbReference>
<dbReference type="RefSeq" id="WP_289502831.1">
    <property type="nucleotide sequence ID" value="NZ_CP116805.1"/>
</dbReference>
<gene>
    <name evidence="2" type="ORF">PH603_12305</name>
</gene>
<dbReference type="KEGG" id="gso:PH603_12305"/>
<sequence length="186" mass="19604">MKPITILAFSGSLRQGSWNRLALEAMAALAPSHVSFAFADIGSLPHYDPALDGETPPESVVRLREAIAAADGLAFATPEYNYSISGVLKNAIDWASRPAYQSVLKGKPAAILSATPALTGGVRAQQHLKTILSATLTPVVQFPEVAIGLAPEKFREGALVDAKTREFLEGLLGALTASISHNSARN</sequence>
<dbReference type="InterPro" id="IPR005025">
    <property type="entry name" value="FMN_Rdtase-like_dom"/>
</dbReference>
<dbReference type="GO" id="GO:0005829">
    <property type="term" value="C:cytosol"/>
    <property type="evidence" value="ECO:0007669"/>
    <property type="project" value="TreeGrafter"/>
</dbReference>
<dbReference type="InterPro" id="IPR029039">
    <property type="entry name" value="Flavoprotein-like_sf"/>
</dbReference>
<dbReference type="EMBL" id="CP116805">
    <property type="protein sequence ID" value="WCL53319.1"/>
    <property type="molecule type" value="Genomic_DNA"/>
</dbReference>
<keyword evidence="3" id="KW-1185">Reference proteome</keyword>
<dbReference type="InterPro" id="IPR050712">
    <property type="entry name" value="NAD(P)H-dep_reductase"/>
</dbReference>
<name>A0AAE9XV25_9PROT</name>
<protein>
    <submittedName>
        <fullName evidence="2">NAD(P)H-dependent oxidoreductase</fullName>
    </submittedName>
</protein>
<dbReference type="PANTHER" id="PTHR30543:SF21">
    <property type="entry name" value="NAD(P)H-DEPENDENT FMN REDUCTASE LOT6"/>
    <property type="match status" value="1"/>
</dbReference>
<evidence type="ECO:0000259" key="1">
    <source>
        <dbReference type="Pfam" id="PF03358"/>
    </source>
</evidence>
<dbReference type="GO" id="GO:0010181">
    <property type="term" value="F:FMN binding"/>
    <property type="evidence" value="ECO:0007669"/>
    <property type="project" value="TreeGrafter"/>
</dbReference>
<accession>A0AAE9XV25</accession>
<dbReference type="PANTHER" id="PTHR30543">
    <property type="entry name" value="CHROMATE REDUCTASE"/>
    <property type="match status" value="1"/>
</dbReference>
<dbReference type="Proteomes" id="UP001217500">
    <property type="component" value="Chromosome"/>
</dbReference>
<dbReference type="SUPFAM" id="SSF52218">
    <property type="entry name" value="Flavoproteins"/>
    <property type="match status" value="1"/>
</dbReference>